<protein>
    <submittedName>
        <fullName evidence="1">Uncharacterized protein</fullName>
    </submittedName>
</protein>
<accession>A0A6C0J2T3</accession>
<dbReference type="AlphaFoldDB" id="A0A6C0J2T3"/>
<evidence type="ECO:0000313" key="1">
    <source>
        <dbReference type="EMBL" id="QHT99090.1"/>
    </source>
</evidence>
<name>A0A6C0J2T3_9ZZZZ</name>
<dbReference type="EMBL" id="MN740301">
    <property type="protein sequence ID" value="QHT99090.1"/>
    <property type="molecule type" value="Genomic_DNA"/>
</dbReference>
<organism evidence="1">
    <name type="scientific">viral metagenome</name>
    <dbReference type="NCBI Taxonomy" id="1070528"/>
    <lineage>
        <taxon>unclassified sequences</taxon>
        <taxon>metagenomes</taxon>
        <taxon>organismal metagenomes</taxon>
    </lineage>
</organism>
<reference evidence="1" key="1">
    <citation type="journal article" date="2020" name="Nature">
        <title>Giant virus diversity and host interactions through global metagenomics.</title>
        <authorList>
            <person name="Schulz F."/>
            <person name="Roux S."/>
            <person name="Paez-Espino D."/>
            <person name="Jungbluth S."/>
            <person name="Walsh D.A."/>
            <person name="Denef V.J."/>
            <person name="McMahon K.D."/>
            <person name="Konstantinidis K.T."/>
            <person name="Eloe-Fadrosh E.A."/>
            <person name="Kyrpides N.C."/>
            <person name="Woyke T."/>
        </authorList>
    </citation>
    <scope>NUCLEOTIDE SEQUENCE</scope>
    <source>
        <strain evidence="1">GVMAG-M-3300025695-21</strain>
    </source>
</reference>
<proteinExistence type="predicted"/>
<sequence>MFCKHCYCYCDKLVKYKNANICTFCHSIYIAKCDTCGLDCNDTCLELFSKVLKIE</sequence>